<keyword evidence="3 8" id="KW-0479">Metal-binding</keyword>
<name>A0A5B9MG63_9BACT</name>
<organism evidence="11 12">
    <name type="scientific">Stieleria maiorica</name>
    <dbReference type="NCBI Taxonomy" id="2795974"/>
    <lineage>
        <taxon>Bacteria</taxon>
        <taxon>Pseudomonadati</taxon>
        <taxon>Planctomycetota</taxon>
        <taxon>Planctomycetia</taxon>
        <taxon>Pirellulales</taxon>
        <taxon>Pirellulaceae</taxon>
        <taxon>Stieleria</taxon>
    </lineage>
</organism>
<feature type="binding site" evidence="8">
    <location>
        <position position="337"/>
    </location>
    <ligand>
        <name>GTP</name>
        <dbReference type="ChEBI" id="CHEBI:37565"/>
    </ligand>
</feature>
<keyword evidence="7 8" id="KW-0342">GTP-binding</keyword>
<feature type="active site" description="Proton acceptor" evidence="8">
    <location>
        <position position="40"/>
    </location>
</feature>
<feature type="binding site" description="in other chain" evidence="8">
    <location>
        <position position="256"/>
    </location>
    <ligand>
        <name>IMP</name>
        <dbReference type="ChEBI" id="CHEBI:58053"/>
        <note>ligand shared between dimeric partners</note>
    </ligand>
</feature>
<feature type="active site" description="Proton donor" evidence="8">
    <location>
        <position position="68"/>
    </location>
</feature>
<dbReference type="GO" id="GO:0046040">
    <property type="term" value="P:IMP metabolic process"/>
    <property type="evidence" value="ECO:0007669"/>
    <property type="project" value="TreeGrafter"/>
</dbReference>
<dbReference type="Pfam" id="PF00709">
    <property type="entry name" value="Adenylsucc_synt"/>
    <property type="match status" value="1"/>
</dbReference>
<evidence type="ECO:0000256" key="6">
    <source>
        <dbReference type="ARBA" id="ARBA00022842"/>
    </source>
</evidence>
<proteinExistence type="inferred from homology"/>
<dbReference type="GO" id="GO:0000287">
    <property type="term" value="F:magnesium ion binding"/>
    <property type="evidence" value="ECO:0007669"/>
    <property type="project" value="UniProtKB-UniRule"/>
</dbReference>
<dbReference type="PROSITE" id="PS01266">
    <property type="entry name" value="ADENYLOSUCCIN_SYN_1"/>
    <property type="match status" value="1"/>
</dbReference>
<dbReference type="CDD" id="cd03108">
    <property type="entry name" value="AdSS"/>
    <property type="match status" value="1"/>
</dbReference>
<dbReference type="UniPathway" id="UPA00075">
    <property type="reaction ID" value="UER00335"/>
</dbReference>
<evidence type="ECO:0000256" key="2">
    <source>
        <dbReference type="ARBA" id="ARBA00022598"/>
    </source>
</evidence>
<dbReference type="NCBIfam" id="TIGR00184">
    <property type="entry name" value="purA"/>
    <property type="match status" value="1"/>
</dbReference>
<dbReference type="EC" id="6.3.4.4" evidence="8 10"/>
<feature type="binding site" evidence="8">
    <location>
        <position position="67"/>
    </location>
    <ligand>
        <name>Mg(2+)</name>
        <dbReference type="ChEBI" id="CHEBI:18420"/>
    </ligand>
</feature>
<feature type="active site" evidence="9">
    <location>
        <position position="168"/>
    </location>
</feature>
<dbReference type="AlphaFoldDB" id="A0A5B9MG63"/>
<feature type="binding site" evidence="8">
    <location>
        <begin position="363"/>
        <end position="365"/>
    </location>
    <ligand>
        <name>GTP</name>
        <dbReference type="ChEBI" id="CHEBI:37565"/>
    </ligand>
</feature>
<feature type="binding site" evidence="8">
    <location>
        <begin position="445"/>
        <end position="447"/>
    </location>
    <ligand>
        <name>GTP</name>
        <dbReference type="ChEBI" id="CHEBI:37565"/>
    </ligand>
</feature>
<dbReference type="GO" id="GO:0044208">
    <property type="term" value="P:'de novo' AMP biosynthetic process"/>
    <property type="evidence" value="ECO:0007669"/>
    <property type="project" value="UniProtKB-UniRule"/>
</dbReference>
<feature type="binding site" evidence="8">
    <location>
        <begin position="331"/>
        <end position="337"/>
    </location>
    <ligand>
        <name>substrate</name>
    </ligand>
</feature>
<dbReference type="KEGG" id="smam:Mal15_26270"/>
<dbReference type="PANTHER" id="PTHR11846">
    <property type="entry name" value="ADENYLOSUCCINATE SYNTHETASE"/>
    <property type="match status" value="1"/>
</dbReference>
<dbReference type="GO" id="GO:0004019">
    <property type="term" value="F:adenylosuccinate synthase activity"/>
    <property type="evidence" value="ECO:0007669"/>
    <property type="project" value="UniProtKB-UniRule"/>
</dbReference>
<dbReference type="FunFam" id="3.90.170.10:FF:000001">
    <property type="entry name" value="Adenylosuccinate synthetase"/>
    <property type="match status" value="1"/>
</dbReference>
<feature type="binding site" evidence="8">
    <location>
        <position position="171"/>
    </location>
    <ligand>
        <name>IMP</name>
        <dbReference type="ChEBI" id="CHEBI:58053"/>
        <note>ligand shared between dimeric partners</note>
    </ligand>
</feature>
<dbReference type="GO" id="GO:0005737">
    <property type="term" value="C:cytoplasm"/>
    <property type="evidence" value="ECO:0007669"/>
    <property type="project" value="UniProtKB-SubCell"/>
</dbReference>
<dbReference type="Gene3D" id="3.90.170.10">
    <property type="entry name" value="Adenylosuccinate Synthetase, subunit A, domain 3"/>
    <property type="match status" value="1"/>
</dbReference>
<feature type="binding site" description="in other chain" evidence="8">
    <location>
        <begin position="65"/>
        <end position="68"/>
    </location>
    <ligand>
        <name>IMP</name>
        <dbReference type="ChEBI" id="CHEBI:58053"/>
        <note>ligand shared between dimeric partners</note>
    </ligand>
</feature>
<dbReference type="PROSITE" id="PS00513">
    <property type="entry name" value="ADENYLOSUCCIN_SYN_2"/>
    <property type="match status" value="1"/>
</dbReference>
<dbReference type="GO" id="GO:0005525">
    <property type="term" value="F:GTP binding"/>
    <property type="evidence" value="ECO:0007669"/>
    <property type="project" value="UniProtKB-UniRule"/>
</dbReference>
<comment type="pathway">
    <text evidence="8 10">Purine metabolism; AMP biosynthesis via de novo pathway; AMP from IMP: step 1/2.</text>
</comment>
<evidence type="ECO:0000256" key="8">
    <source>
        <dbReference type="HAMAP-Rule" id="MF_00011"/>
    </source>
</evidence>
<keyword evidence="12" id="KW-1185">Reference proteome</keyword>
<evidence type="ECO:0000256" key="9">
    <source>
        <dbReference type="PROSITE-ProRule" id="PRU10134"/>
    </source>
</evidence>
<feature type="binding site" description="in other chain" evidence="8">
    <location>
        <position position="335"/>
    </location>
    <ligand>
        <name>IMP</name>
        <dbReference type="ChEBI" id="CHEBI:58053"/>
        <note>ligand shared between dimeric partners</note>
    </ligand>
</feature>
<keyword evidence="8" id="KW-0963">Cytoplasm</keyword>
<keyword evidence="5 8" id="KW-0658">Purine biosynthesis</keyword>
<evidence type="ECO:0000256" key="1">
    <source>
        <dbReference type="ARBA" id="ARBA00011738"/>
    </source>
</evidence>
<dbReference type="InterPro" id="IPR001114">
    <property type="entry name" value="Adenylosuccinate_synthetase"/>
</dbReference>
<comment type="subcellular location">
    <subcellularLocation>
        <location evidence="8">Cytoplasm</location>
    </subcellularLocation>
</comment>
<dbReference type="InterPro" id="IPR027417">
    <property type="entry name" value="P-loop_NTPase"/>
</dbReference>
<feature type="binding site" evidence="8">
    <location>
        <begin position="39"/>
        <end position="45"/>
    </location>
    <ligand>
        <name>GTP</name>
        <dbReference type="ChEBI" id="CHEBI:37565"/>
    </ligand>
</feature>
<accession>A0A5B9MG63</accession>
<sequence>MLGLRLWDSAPGNEHLPGLINFSGVILVSGTCVIGLQWGDEAKGKLVDLLASQFDMVVRYQGGANAGHTVVVGDQVYKLHHIPSGILHRGVRNLITPGVVINPETMIAEMDGLAPRGVDCNENLQISERAHLVMPWHIAEDRQINATALRGESIGTTNRGIGPCYRDKVGRTHAIRMTDLVQSDRDERIRTVAEQKLAILRNMGASEEELESIAADKVIAQATRWANRLEGMIADTTDTLLDAAEQDKRMLFEGAQGALLDIDHGTYPFVTSSNSSGVGVCAGAGVPPRWINTVLGVCKAYSTRVGGGPFVTELEDETGDKIRKLGNEFGTTTGRPRRCGWFDAVAVRYTARLSGVTRLALMMMDVLAHLDELKICVAYELDGQRITRFPGHADQLRRCKPIYETIPGWKQPVDDVRREEDFPEGALAYVRRIEALVGIPVGVLSVGPDRAQTIFTKQSDELNLQPVGA</sequence>
<gene>
    <name evidence="8 11" type="primary">purA</name>
    <name evidence="11" type="ORF">Mal15_26270</name>
</gene>
<feature type="binding site" description="in other chain" evidence="8">
    <location>
        <position position="157"/>
    </location>
    <ligand>
        <name>IMP</name>
        <dbReference type="ChEBI" id="CHEBI:58053"/>
        <note>ligand shared between dimeric partners</note>
    </ligand>
</feature>
<evidence type="ECO:0000256" key="5">
    <source>
        <dbReference type="ARBA" id="ARBA00022755"/>
    </source>
</evidence>
<feature type="binding site" description="in other chain" evidence="8">
    <location>
        <begin position="40"/>
        <end position="43"/>
    </location>
    <ligand>
        <name>IMP</name>
        <dbReference type="ChEBI" id="CHEBI:58053"/>
        <note>ligand shared between dimeric partners</note>
    </ligand>
</feature>
<evidence type="ECO:0000313" key="12">
    <source>
        <dbReference type="Proteomes" id="UP000321353"/>
    </source>
</evidence>
<dbReference type="FunFam" id="1.10.300.10:FF:000001">
    <property type="entry name" value="Adenylosuccinate synthetase"/>
    <property type="match status" value="1"/>
</dbReference>
<dbReference type="Gene3D" id="1.10.300.10">
    <property type="entry name" value="Adenylosuccinate Synthetase, subunit A, domain 2"/>
    <property type="match status" value="1"/>
</dbReference>
<feature type="binding site" evidence="8">
    <location>
        <begin position="67"/>
        <end position="69"/>
    </location>
    <ligand>
        <name>GTP</name>
        <dbReference type="ChEBI" id="CHEBI:37565"/>
    </ligand>
</feature>
<keyword evidence="4 8" id="KW-0547">Nucleotide-binding</keyword>
<evidence type="ECO:0000256" key="10">
    <source>
        <dbReference type="RuleBase" id="RU000520"/>
    </source>
</evidence>
<comment type="catalytic activity">
    <reaction evidence="8 10">
        <text>IMP + L-aspartate + GTP = N(6)-(1,2-dicarboxyethyl)-AMP + GDP + phosphate + 2 H(+)</text>
        <dbReference type="Rhea" id="RHEA:15753"/>
        <dbReference type="ChEBI" id="CHEBI:15378"/>
        <dbReference type="ChEBI" id="CHEBI:29991"/>
        <dbReference type="ChEBI" id="CHEBI:37565"/>
        <dbReference type="ChEBI" id="CHEBI:43474"/>
        <dbReference type="ChEBI" id="CHEBI:57567"/>
        <dbReference type="ChEBI" id="CHEBI:58053"/>
        <dbReference type="ChEBI" id="CHEBI:58189"/>
        <dbReference type="EC" id="6.3.4.4"/>
    </reaction>
</comment>
<dbReference type="InterPro" id="IPR042111">
    <property type="entry name" value="Adenylosuccinate_synth_dom3"/>
</dbReference>
<comment type="cofactor">
    <cofactor evidence="8">
        <name>Mg(2+)</name>
        <dbReference type="ChEBI" id="CHEBI:18420"/>
    </cofactor>
    <text evidence="8">Binds 1 Mg(2+) ion per subunit.</text>
</comment>
<evidence type="ECO:0000256" key="7">
    <source>
        <dbReference type="ARBA" id="ARBA00023134"/>
    </source>
</evidence>
<dbReference type="Gene3D" id="3.40.440.10">
    <property type="entry name" value="Adenylosuccinate Synthetase, subunit A, domain 1"/>
    <property type="match status" value="1"/>
</dbReference>
<evidence type="ECO:0000256" key="4">
    <source>
        <dbReference type="ARBA" id="ARBA00022741"/>
    </source>
</evidence>
<comment type="similarity">
    <text evidence="8 10">Belongs to the adenylosuccinate synthetase family.</text>
</comment>
<evidence type="ECO:0000256" key="3">
    <source>
        <dbReference type="ARBA" id="ARBA00022723"/>
    </source>
</evidence>
<keyword evidence="2 8" id="KW-0436">Ligase</keyword>
<feature type="binding site" description="in other chain" evidence="8">
    <location>
        <position position="271"/>
    </location>
    <ligand>
        <name>IMP</name>
        <dbReference type="ChEBI" id="CHEBI:58053"/>
        <note>ligand shared between dimeric partners</note>
    </ligand>
</feature>
<keyword evidence="6 8" id="KW-0460">Magnesium</keyword>
<dbReference type="EMBL" id="CP036264">
    <property type="protein sequence ID" value="QEF98574.1"/>
    <property type="molecule type" value="Genomic_DNA"/>
</dbReference>
<feature type="binding site" evidence="8">
    <location>
        <position position="40"/>
    </location>
    <ligand>
        <name>Mg(2+)</name>
        <dbReference type="ChEBI" id="CHEBI:18420"/>
    </ligand>
</feature>
<protein>
    <recommendedName>
        <fullName evidence="8 10">Adenylosuccinate synthetase</fullName>
        <shortName evidence="8">AMPSase</shortName>
        <shortName evidence="8">AdSS</shortName>
        <ecNumber evidence="8 10">6.3.4.4</ecNumber>
    </recommendedName>
    <alternativeName>
        <fullName evidence="8">IMP--aspartate ligase</fullName>
    </alternativeName>
</protein>
<comment type="subunit">
    <text evidence="1 8">Homodimer.</text>
</comment>
<evidence type="ECO:0000313" key="11">
    <source>
        <dbReference type="EMBL" id="QEF98574.1"/>
    </source>
</evidence>
<dbReference type="InterPro" id="IPR018220">
    <property type="entry name" value="Adenylosuccin_syn_GTP-bd"/>
</dbReference>
<dbReference type="HAMAP" id="MF_00011">
    <property type="entry name" value="Adenylosucc_synth"/>
    <property type="match status" value="1"/>
</dbReference>
<dbReference type="SUPFAM" id="SSF52540">
    <property type="entry name" value="P-loop containing nucleoside triphosphate hydrolases"/>
    <property type="match status" value="1"/>
</dbReference>
<dbReference type="InterPro" id="IPR042110">
    <property type="entry name" value="Adenylosuccinate_synth_dom2"/>
</dbReference>
<dbReference type="InterPro" id="IPR033128">
    <property type="entry name" value="Adenylosuccin_syn_Lys_AS"/>
</dbReference>
<comment type="function">
    <text evidence="8">Plays an important role in the de novo pathway of purine nucleotide biosynthesis. Catalyzes the first committed step in the biosynthesis of AMP from IMP.</text>
</comment>
<dbReference type="PANTHER" id="PTHR11846:SF0">
    <property type="entry name" value="ADENYLOSUCCINATE SYNTHETASE"/>
    <property type="match status" value="1"/>
</dbReference>
<dbReference type="NCBIfam" id="NF002223">
    <property type="entry name" value="PRK01117.1"/>
    <property type="match status" value="1"/>
</dbReference>
<dbReference type="InterPro" id="IPR042109">
    <property type="entry name" value="Adenylosuccinate_synth_dom1"/>
</dbReference>
<dbReference type="SMART" id="SM00788">
    <property type="entry name" value="Adenylsucc_synt"/>
    <property type="match status" value="1"/>
</dbReference>
<reference evidence="11 12" key="1">
    <citation type="submission" date="2019-02" db="EMBL/GenBank/DDBJ databases">
        <title>Planctomycetal bacteria perform biofilm scaping via a novel small molecule.</title>
        <authorList>
            <person name="Jeske O."/>
            <person name="Boedeker C."/>
            <person name="Wiegand S."/>
            <person name="Breitling P."/>
            <person name="Kallscheuer N."/>
            <person name="Jogler M."/>
            <person name="Rohde M."/>
            <person name="Petersen J."/>
            <person name="Medema M.H."/>
            <person name="Surup F."/>
            <person name="Jogler C."/>
        </authorList>
    </citation>
    <scope>NUCLEOTIDE SEQUENCE [LARGE SCALE GENOMIC DNA]</scope>
    <source>
        <strain evidence="11 12">Mal15</strain>
    </source>
</reference>
<dbReference type="Proteomes" id="UP000321353">
    <property type="component" value="Chromosome"/>
</dbReference>